<dbReference type="RefSeq" id="WP_101519741.1">
    <property type="nucleotide sequence ID" value="NZ_PKLZ01000001.1"/>
</dbReference>
<dbReference type="PRINTS" id="PR00370">
    <property type="entry name" value="FMOXYGENASE"/>
</dbReference>
<dbReference type="PANTHER" id="PTHR23023">
    <property type="entry name" value="DIMETHYLANILINE MONOOXYGENASE"/>
    <property type="match status" value="1"/>
</dbReference>
<dbReference type="Pfam" id="PF00743">
    <property type="entry name" value="FMO-like"/>
    <property type="match status" value="1"/>
</dbReference>
<dbReference type="GO" id="GO:0050661">
    <property type="term" value="F:NADP binding"/>
    <property type="evidence" value="ECO:0007669"/>
    <property type="project" value="InterPro"/>
</dbReference>
<keyword evidence="4" id="KW-0521">NADP</keyword>
<evidence type="ECO:0000313" key="7">
    <source>
        <dbReference type="Proteomes" id="UP000234845"/>
    </source>
</evidence>
<dbReference type="EMBL" id="PKLZ01000001">
    <property type="protein sequence ID" value="PLW84105.1"/>
    <property type="molecule type" value="Genomic_DNA"/>
</dbReference>
<keyword evidence="5" id="KW-0560">Oxidoreductase</keyword>
<accession>A0A2N5Y6T4</accession>
<evidence type="ECO:0000256" key="4">
    <source>
        <dbReference type="ARBA" id="ARBA00022857"/>
    </source>
</evidence>
<protein>
    <submittedName>
        <fullName evidence="6">Monooxygenase</fullName>
    </submittedName>
</protein>
<dbReference type="GO" id="GO:0050660">
    <property type="term" value="F:flavin adenine dinucleotide binding"/>
    <property type="evidence" value="ECO:0007669"/>
    <property type="project" value="InterPro"/>
</dbReference>
<evidence type="ECO:0000313" key="6">
    <source>
        <dbReference type="EMBL" id="PLW84105.1"/>
    </source>
</evidence>
<comment type="similarity">
    <text evidence="1">Belongs to the FMO family.</text>
</comment>
<dbReference type="Gene3D" id="3.50.50.60">
    <property type="entry name" value="FAD/NAD(P)-binding domain"/>
    <property type="match status" value="2"/>
</dbReference>
<name>A0A2N5Y6T4_9GAMM</name>
<organism evidence="6 7">
    <name type="scientific">Kineobactrum sediminis</name>
    <dbReference type="NCBI Taxonomy" id="1905677"/>
    <lineage>
        <taxon>Bacteria</taxon>
        <taxon>Pseudomonadati</taxon>
        <taxon>Pseudomonadota</taxon>
        <taxon>Gammaproteobacteria</taxon>
        <taxon>Cellvibrionales</taxon>
        <taxon>Halieaceae</taxon>
        <taxon>Kineobactrum</taxon>
    </lineage>
</organism>
<dbReference type="GO" id="GO:0004499">
    <property type="term" value="F:N,N-dimethylaniline monooxygenase activity"/>
    <property type="evidence" value="ECO:0007669"/>
    <property type="project" value="InterPro"/>
</dbReference>
<evidence type="ECO:0000256" key="2">
    <source>
        <dbReference type="ARBA" id="ARBA00022630"/>
    </source>
</evidence>
<gene>
    <name evidence="6" type="ORF">CWI75_01775</name>
</gene>
<evidence type="ECO:0000256" key="5">
    <source>
        <dbReference type="ARBA" id="ARBA00023002"/>
    </source>
</evidence>
<keyword evidence="3" id="KW-0274">FAD</keyword>
<keyword evidence="2" id="KW-0285">Flavoprotein</keyword>
<dbReference type="Proteomes" id="UP000234845">
    <property type="component" value="Unassembled WGS sequence"/>
</dbReference>
<evidence type="ECO:0000256" key="1">
    <source>
        <dbReference type="ARBA" id="ARBA00009183"/>
    </source>
</evidence>
<dbReference type="AlphaFoldDB" id="A0A2N5Y6T4"/>
<proteinExistence type="inferred from homology"/>
<dbReference type="SUPFAM" id="SSF51905">
    <property type="entry name" value="FAD/NAD(P)-binding domain"/>
    <property type="match status" value="2"/>
</dbReference>
<dbReference type="InterPro" id="IPR050346">
    <property type="entry name" value="FMO-like"/>
</dbReference>
<dbReference type="InterPro" id="IPR000960">
    <property type="entry name" value="Flavin_mOase"/>
</dbReference>
<evidence type="ECO:0000256" key="3">
    <source>
        <dbReference type="ARBA" id="ARBA00022827"/>
    </source>
</evidence>
<sequence length="510" mass="56921">MSIKTICIVGAGFGGLSAARVFGAMGYEVTIYEKEAEVGGVWSASRRYPGLTTQNPRSTYALSDYPMPSDYPEWPSGEQVQAYMHSYAVFFGFLDRIHLNSEVTDASFEEGDMRWAITVRTANPAGGEQFTTTYFDYLIIANGIFSVPMVPDYPGAEEFEAEGGRVLHTSQFNDKQAARDKHVLVVGYGKSSCDVANAIADSTAATTVVARNLIWKLPKHLANVLNFKHLFLTRLSEALFRYIRLRGFERFLHGIGNPLRRGMLGSMEWVIERQLHLRRLGLHPNKPLESIARSTVSLVTDGFYEKIESGEIGIRKNAQITRLEPGKAILDSGETIPADLVICGTGWRQVCPFLDEAIMQKVTDSEGNFRLYRSVLPIGVPRLAFNGYNSSFFSQLNCEIAALWLADYLNGGIELPSLEAQNDYADRKLAWMEARTDGKHSKGTNIIPFSIHHIDELLDDMDINLGVLTRVKQWFRALDPSDYAHILPGLQKKYARQAAVPVELGYEKGV</sequence>
<keyword evidence="6" id="KW-0503">Monooxygenase</keyword>
<dbReference type="PIRSF" id="PIRSF000332">
    <property type="entry name" value="FMO"/>
    <property type="match status" value="1"/>
</dbReference>
<dbReference type="InterPro" id="IPR020946">
    <property type="entry name" value="Flavin_mOase-like"/>
</dbReference>
<dbReference type="OrthoDB" id="9790219at2"/>
<dbReference type="InterPro" id="IPR036188">
    <property type="entry name" value="FAD/NAD-bd_sf"/>
</dbReference>
<comment type="caution">
    <text evidence="6">The sequence shown here is derived from an EMBL/GenBank/DDBJ whole genome shotgun (WGS) entry which is preliminary data.</text>
</comment>
<reference evidence="7" key="1">
    <citation type="submission" date="2017-11" db="EMBL/GenBank/DDBJ databases">
        <title>The draft genome sequence of Chromatocurvus sp. F02.</title>
        <authorList>
            <person name="Du Z.-J."/>
            <person name="Chang Y.-Q."/>
        </authorList>
    </citation>
    <scope>NUCLEOTIDE SEQUENCE [LARGE SCALE GENOMIC DNA]</scope>
    <source>
        <strain evidence="7">F02</strain>
    </source>
</reference>
<keyword evidence="7" id="KW-1185">Reference proteome</keyword>